<organism evidence="1 2">
    <name type="scientific">Ixodes persulcatus</name>
    <name type="common">Taiga tick</name>
    <dbReference type="NCBI Taxonomy" id="34615"/>
    <lineage>
        <taxon>Eukaryota</taxon>
        <taxon>Metazoa</taxon>
        <taxon>Ecdysozoa</taxon>
        <taxon>Arthropoda</taxon>
        <taxon>Chelicerata</taxon>
        <taxon>Arachnida</taxon>
        <taxon>Acari</taxon>
        <taxon>Parasitiformes</taxon>
        <taxon>Ixodida</taxon>
        <taxon>Ixodoidea</taxon>
        <taxon>Ixodidae</taxon>
        <taxon>Ixodinae</taxon>
        <taxon>Ixodes</taxon>
    </lineage>
</organism>
<dbReference type="EMBL" id="JABSTQ010010774">
    <property type="protein sequence ID" value="KAG0418034.1"/>
    <property type="molecule type" value="Genomic_DNA"/>
</dbReference>
<evidence type="ECO:0000313" key="2">
    <source>
        <dbReference type="Proteomes" id="UP000805193"/>
    </source>
</evidence>
<keyword evidence="2" id="KW-1185">Reference proteome</keyword>
<sequence length="259" mass="28251">MPCSQRSHMVTYCAFRPATPGDLPAHLCLLVCAPVHVGLGRFSVNPLARSAKPSLSAGSRQLPGLTLLLICSVHLRATSSSLCVNHREHLESSDLEAVFVEVFLPRGTVLLACVYCPPKRREESYSLLDASISRAPTKALCYQILALQICDRALYGPVIELPGFLGFESELRSQRQVSALVDVGINAVNIFSDMHGKRCTFSDTERHLKPAGAKYLLPTSKTDATKRENQEPAGPGRSAPLRVSGGFRGHVLSARWRTM</sequence>
<gene>
    <name evidence="1" type="ORF">HPB47_005163</name>
</gene>
<protein>
    <submittedName>
        <fullName evidence="1">Uncharacterized protein</fullName>
    </submittedName>
</protein>
<accession>A0AC60PEY7</accession>
<evidence type="ECO:0000313" key="1">
    <source>
        <dbReference type="EMBL" id="KAG0418034.1"/>
    </source>
</evidence>
<comment type="caution">
    <text evidence="1">The sequence shown here is derived from an EMBL/GenBank/DDBJ whole genome shotgun (WGS) entry which is preliminary data.</text>
</comment>
<proteinExistence type="predicted"/>
<name>A0AC60PEY7_IXOPE</name>
<dbReference type="Proteomes" id="UP000805193">
    <property type="component" value="Unassembled WGS sequence"/>
</dbReference>
<reference evidence="1 2" key="1">
    <citation type="journal article" date="2020" name="Cell">
        <title>Large-Scale Comparative Analyses of Tick Genomes Elucidate Their Genetic Diversity and Vector Capacities.</title>
        <authorList>
            <consortium name="Tick Genome and Microbiome Consortium (TIGMIC)"/>
            <person name="Jia N."/>
            <person name="Wang J."/>
            <person name="Shi W."/>
            <person name="Du L."/>
            <person name="Sun Y."/>
            <person name="Zhan W."/>
            <person name="Jiang J.F."/>
            <person name="Wang Q."/>
            <person name="Zhang B."/>
            <person name="Ji P."/>
            <person name="Bell-Sakyi L."/>
            <person name="Cui X.M."/>
            <person name="Yuan T.T."/>
            <person name="Jiang B.G."/>
            <person name="Yang W.F."/>
            <person name="Lam T.T."/>
            <person name="Chang Q.C."/>
            <person name="Ding S.J."/>
            <person name="Wang X.J."/>
            <person name="Zhu J.G."/>
            <person name="Ruan X.D."/>
            <person name="Zhao L."/>
            <person name="Wei J.T."/>
            <person name="Ye R.Z."/>
            <person name="Que T.C."/>
            <person name="Du C.H."/>
            <person name="Zhou Y.H."/>
            <person name="Cheng J.X."/>
            <person name="Dai P.F."/>
            <person name="Guo W.B."/>
            <person name="Han X.H."/>
            <person name="Huang E.J."/>
            <person name="Li L.F."/>
            <person name="Wei W."/>
            <person name="Gao Y.C."/>
            <person name="Liu J.Z."/>
            <person name="Shao H.Z."/>
            <person name="Wang X."/>
            <person name="Wang C.C."/>
            <person name="Yang T.C."/>
            <person name="Huo Q.B."/>
            <person name="Li W."/>
            <person name="Chen H.Y."/>
            <person name="Chen S.E."/>
            <person name="Zhou L.G."/>
            <person name="Ni X.B."/>
            <person name="Tian J.H."/>
            <person name="Sheng Y."/>
            <person name="Liu T."/>
            <person name="Pan Y.S."/>
            <person name="Xia L.Y."/>
            <person name="Li J."/>
            <person name="Zhao F."/>
            <person name="Cao W.C."/>
        </authorList>
    </citation>
    <scope>NUCLEOTIDE SEQUENCE [LARGE SCALE GENOMIC DNA]</scope>
    <source>
        <strain evidence="1">Iper-2018</strain>
    </source>
</reference>